<dbReference type="KEGG" id="rci:LRC317"/>
<protein>
    <submittedName>
        <fullName evidence="1">Uncharacterized protein</fullName>
    </submittedName>
</protein>
<keyword evidence="2" id="KW-1185">Reference proteome</keyword>
<gene>
    <name evidence="1" type="ORF">LRC317</name>
</gene>
<reference evidence="1 2" key="1">
    <citation type="journal article" date="2006" name="Science">
        <title>Genome of rice cluster I archaea -- the key methane producers in the rice rhizosphere.</title>
        <authorList>
            <person name="Erkel C."/>
            <person name="Kube M."/>
            <person name="Reinhardt R."/>
            <person name="Liesack W."/>
        </authorList>
    </citation>
    <scope>NUCLEOTIDE SEQUENCE [LARGE SCALE GENOMIC DNA]</scope>
    <source>
        <strain evidence="2">DSM 22066 / NBRC 105507 / MRE50</strain>
    </source>
</reference>
<sequence length="138" mass="14538">MKTVYKLGILLATALLAISALGLPAAHAQLTATSFGFPQIFHNAEVTSFNRDILSQIENEAINIDFGAAGLYGLGAFPTISQVSERSMYAESTSFYHSEETDAIGYPYVNVGTAYAGGLPFAGLPFAGLPFGGYGGWC</sequence>
<accession>Q0W8K2</accession>
<organism evidence="1 2">
    <name type="scientific">Methanocella arvoryzae (strain DSM 22066 / NBRC 105507 / MRE50)</name>
    <dbReference type="NCBI Taxonomy" id="351160"/>
    <lineage>
        <taxon>Archaea</taxon>
        <taxon>Methanobacteriati</taxon>
        <taxon>Methanobacteriota</taxon>
        <taxon>Stenosarchaea group</taxon>
        <taxon>Methanomicrobia</taxon>
        <taxon>Methanocellales</taxon>
        <taxon>Methanocellaceae</taxon>
        <taxon>Methanocella</taxon>
    </lineage>
</organism>
<proteinExistence type="predicted"/>
<dbReference type="Proteomes" id="UP000000663">
    <property type="component" value="Chromosome"/>
</dbReference>
<evidence type="ECO:0000313" key="2">
    <source>
        <dbReference type="Proteomes" id="UP000000663"/>
    </source>
</evidence>
<dbReference type="eggNOG" id="arCOG11121">
    <property type="taxonomic scope" value="Archaea"/>
</dbReference>
<name>Q0W8K2_METAR</name>
<dbReference type="AlphaFoldDB" id="Q0W8K2"/>
<dbReference type="EMBL" id="AM114193">
    <property type="protein sequence ID" value="CAJ35291.1"/>
    <property type="molecule type" value="Genomic_DNA"/>
</dbReference>
<evidence type="ECO:0000313" key="1">
    <source>
        <dbReference type="EMBL" id="CAJ35291.1"/>
    </source>
</evidence>
<dbReference type="STRING" id="351160.LRC317"/>